<evidence type="ECO:0000313" key="5">
    <source>
        <dbReference type="Proteomes" id="UP000032671"/>
    </source>
</evidence>
<feature type="transmembrane region" description="Helical" evidence="1">
    <location>
        <begin position="105"/>
        <end position="125"/>
    </location>
</feature>
<reference evidence="4 6" key="2">
    <citation type="submission" date="2019-07" db="EMBL/GenBank/DDBJ databases">
        <title>Whole genome shotgun sequence of Acetobacter cibinongensis NBRC 16605.</title>
        <authorList>
            <person name="Hosoyama A."/>
            <person name="Uohara A."/>
            <person name="Ohji S."/>
            <person name="Ichikawa N."/>
        </authorList>
    </citation>
    <scope>NUCLEOTIDE SEQUENCE [LARGE SCALE GENOMIC DNA]</scope>
    <source>
        <strain evidence="4 6">NBRC 16605</strain>
    </source>
</reference>
<feature type="transmembrane region" description="Helical" evidence="1">
    <location>
        <begin position="211"/>
        <end position="234"/>
    </location>
</feature>
<feature type="transmembrane region" description="Helical" evidence="1">
    <location>
        <begin position="67"/>
        <end position="85"/>
    </location>
</feature>
<dbReference type="Proteomes" id="UP000032671">
    <property type="component" value="Unassembled WGS sequence"/>
</dbReference>
<feature type="transmembrane region" description="Helical" evidence="1">
    <location>
        <begin position="6"/>
        <end position="27"/>
    </location>
</feature>
<feature type="domain" description="Glycosyltransferase RgtA/B/C/D-like" evidence="2">
    <location>
        <begin position="65"/>
        <end position="223"/>
    </location>
</feature>
<dbReference type="Pfam" id="PF13231">
    <property type="entry name" value="PMT_2"/>
    <property type="match status" value="1"/>
</dbReference>
<dbReference type="EMBL" id="BAMV01000010">
    <property type="protein sequence ID" value="GAN60215.1"/>
    <property type="molecule type" value="Genomic_DNA"/>
</dbReference>
<evidence type="ECO:0000313" key="4">
    <source>
        <dbReference type="EMBL" id="GEL58289.1"/>
    </source>
</evidence>
<keyword evidence="1" id="KW-0472">Membrane</keyword>
<feature type="transmembrane region" description="Helical" evidence="1">
    <location>
        <begin position="261"/>
        <end position="281"/>
    </location>
</feature>
<dbReference type="STRING" id="1231339.Abci_010_080"/>
<accession>A0A6N3SPA9</accession>
<reference evidence="3 5" key="1">
    <citation type="submission" date="2012-11" db="EMBL/GenBank/DDBJ databases">
        <title>Whole genome sequence of Acetobacter cibinongensis 4H-1.</title>
        <authorList>
            <person name="Azuma Y."/>
            <person name="Higashiura N."/>
            <person name="Hirakawa H."/>
            <person name="Matsushita K."/>
        </authorList>
    </citation>
    <scope>NUCLEOTIDE SEQUENCE [LARGE SCALE GENOMIC DNA]</scope>
    <source>
        <strain evidence="3 5">4H-1</strain>
    </source>
</reference>
<protein>
    <recommendedName>
        <fullName evidence="2">Glycosyltransferase RgtA/B/C/D-like domain-containing protein</fullName>
    </recommendedName>
</protein>
<dbReference type="InterPro" id="IPR038731">
    <property type="entry name" value="RgtA/B/C-like"/>
</dbReference>
<keyword evidence="1" id="KW-1133">Transmembrane helix</keyword>
<keyword evidence="6" id="KW-1185">Reference proteome</keyword>
<name>A0A0D6N3C0_9PROT</name>
<comment type="caution">
    <text evidence="3">The sequence shown here is derived from an EMBL/GenBank/DDBJ whole genome shotgun (WGS) entry which is preliminary data.</text>
</comment>
<evidence type="ECO:0000313" key="6">
    <source>
        <dbReference type="Proteomes" id="UP000321891"/>
    </source>
</evidence>
<dbReference type="EMBL" id="BJVU01000002">
    <property type="protein sequence ID" value="GEL58289.1"/>
    <property type="molecule type" value="Genomic_DNA"/>
</dbReference>
<feature type="transmembrane region" description="Helical" evidence="1">
    <location>
        <begin position="175"/>
        <end position="199"/>
    </location>
</feature>
<proteinExistence type="predicted"/>
<keyword evidence="1" id="KW-0812">Transmembrane</keyword>
<dbReference type="Proteomes" id="UP000321891">
    <property type="component" value="Unassembled WGS sequence"/>
</dbReference>
<dbReference type="AlphaFoldDB" id="A0A0D6N3C0"/>
<sequence length="504" mass="56699">MPQSNNVLSLLKHILPYLFLLVLALLLRWQTLGNPMVEVDEQFYLFAGGRLLDGDLPFVDVWDRKPFGLFLLYAFFHLFGSYRIWAYQIGALLSLWGTALLVRRMAATIAPAKGAFAAAALYEIWPNLAGGEGGQSPIFYNFLTASAIALLLTYLPRMVKSSTVRRNTGCAAMLLFGLAIQIKYTAIFEGCFVGLYLLWSSWKSRTPLRTIAQDTALWISAAILPTLSVFLFYWSIGHATDWWYANITSIFHRGALPHKETLFLILKILIIIAPLFFCWLLRTRLKIVFSDTQKNKIHFLDAWTGTSLAGVAVFSPWYNHYALPVFVPLAVQAAPLWGNRIGRGVMLMVAAVGTLQGQLILWKHQVSKGNKTVFSELEQAIGSTGKGCFFIYDGPTLLYDTLPYCKLSTHQFPSHFYFQSEVNATGMNPLSEIQSILAKKPDHIVTQEPASPIENMVVRNALYATLNRDYTPTYTWTRKHRSIVVYTRKAALSPLPHPDAALTR</sequence>
<evidence type="ECO:0000259" key="2">
    <source>
        <dbReference type="Pfam" id="PF13231"/>
    </source>
</evidence>
<organism evidence="3 5">
    <name type="scientific">Acetobacter cibinongensis</name>
    <dbReference type="NCBI Taxonomy" id="146475"/>
    <lineage>
        <taxon>Bacteria</taxon>
        <taxon>Pseudomonadati</taxon>
        <taxon>Pseudomonadota</taxon>
        <taxon>Alphaproteobacteria</taxon>
        <taxon>Acetobacterales</taxon>
        <taxon>Acetobacteraceae</taxon>
        <taxon>Acetobacter</taxon>
    </lineage>
</organism>
<evidence type="ECO:0000313" key="3">
    <source>
        <dbReference type="EMBL" id="GAN60215.1"/>
    </source>
</evidence>
<accession>A0A0D6N3C0</accession>
<gene>
    <name evidence="3" type="ORF">Abci_010_080</name>
    <name evidence="4" type="ORF">ACI01nite_08910</name>
</gene>
<feature type="transmembrane region" description="Helical" evidence="1">
    <location>
        <begin position="137"/>
        <end position="155"/>
    </location>
</feature>
<evidence type="ECO:0000256" key="1">
    <source>
        <dbReference type="SAM" id="Phobius"/>
    </source>
</evidence>